<organism evidence="2 3">
    <name type="scientific">Butyrivibrio fibrisolvens DSM 3071</name>
    <dbReference type="NCBI Taxonomy" id="1121131"/>
    <lineage>
        <taxon>Bacteria</taxon>
        <taxon>Bacillati</taxon>
        <taxon>Bacillota</taxon>
        <taxon>Clostridia</taxon>
        <taxon>Lachnospirales</taxon>
        <taxon>Lachnospiraceae</taxon>
        <taxon>Butyrivibrio</taxon>
    </lineage>
</organism>
<dbReference type="InterPro" id="IPR027632">
    <property type="entry name" value="Lant_2_A2"/>
</dbReference>
<feature type="transmembrane region" description="Helical" evidence="1">
    <location>
        <begin position="36"/>
        <end position="57"/>
    </location>
</feature>
<evidence type="ECO:0000313" key="3">
    <source>
        <dbReference type="Proteomes" id="UP000184278"/>
    </source>
</evidence>
<accession>A0A1M5Q3W8</accession>
<name>A0A1M5Q3W8_BUTFI</name>
<dbReference type="EMBL" id="FQXK01000003">
    <property type="protein sequence ID" value="SHH08738.1"/>
    <property type="molecule type" value="Genomic_DNA"/>
</dbReference>
<reference evidence="3" key="1">
    <citation type="submission" date="2016-11" db="EMBL/GenBank/DDBJ databases">
        <authorList>
            <person name="Varghese N."/>
            <person name="Submissions S."/>
        </authorList>
    </citation>
    <scope>NUCLEOTIDE SEQUENCE [LARGE SCALE GENOMIC DNA]</scope>
    <source>
        <strain evidence="3">DSM 3071</strain>
    </source>
</reference>
<keyword evidence="1" id="KW-1133">Transmembrane helix</keyword>
<keyword evidence="3" id="KW-1185">Reference proteome</keyword>
<dbReference type="AlphaFoldDB" id="A0A1M5Q3W8"/>
<dbReference type="STRING" id="1121131.SAMN02745229_00189"/>
<dbReference type="RefSeq" id="WP_073384762.1">
    <property type="nucleotide sequence ID" value="NZ_FQXK01000003.1"/>
</dbReference>
<keyword evidence="1" id="KW-0472">Membrane</keyword>
<gene>
    <name evidence="2" type="ORF">SAMN02745229_00189</name>
</gene>
<proteinExistence type="predicted"/>
<keyword evidence="1" id="KW-0812">Transmembrane</keyword>
<dbReference type="Proteomes" id="UP000184278">
    <property type="component" value="Unassembled WGS sequence"/>
</dbReference>
<evidence type="ECO:0000313" key="2">
    <source>
        <dbReference type="EMBL" id="SHH08738.1"/>
    </source>
</evidence>
<dbReference type="OrthoDB" id="2666389at2"/>
<dbReference type="NCBIfam" id="TIGR03893">
    <property type="entry name" value="lant_SP_1948"/>
    <property type="match status" value="1"/>
</dbReference>
<evidence type="ECO:0000256" key="1">
    <source>
        <dbReference type="SAM" id="Phobius"/>
    </source>
</evidence>
<dbReference type="Pfam" id="PF16934">
    <property type="entry name" value="Mersacidin"/>
    <property type="match status" value="1"/>
</dbReference>
<dbReference type="GeneID" id="89509067"/>
<protein>
    <submittedName>
        <fullName evidence="2">Type 2 lantibiotic, SP_1948 family</fullName>
    </submittedName>
</protein>
<dbReference type="GO" id="GO:0050830">
    <property type="term" value="P:defense response to Gram-positive bacterium"/>
    <property type="evidence" value="ECO:0007669"/>
    <property type="project" value="InterPro"/>
</dbReference>
<sequence length="64" mass="6393">MSSVDMKNIVGDSFEDMSIAEMAMVQGSGDLEGESVIATLLAVSAAVGSAAGAIQVVKTIKGTC</sequence>